<dbReference type="SUPFAM" id="SSF56601">
    <property type="entry name" value="beta-lactamase/transpeptidase-like"/>
    <property type="match status" value="1"/>
</dbReference>
<dbReference type="InterPro" id="IPR050491">
    <property type="entry name" value="AmpC-like"/>
</dbReference>
<dbReference type="MEROPS" id="S12.006"/>
<name>I0BHK1_9BACL</name>
<organism evidence="2 3">
    <name type="scientific">Paenibacillus mucilaginosus K02</name>
    <dbReference type="NCBI Taxonomy" id="997761"/>
    <lineage>
        <taxon>Bacteria</taxon>
        <taxon>Bacillati</taxon>
        <taxon>Bacillota</taxon>
        <taxon>Bacilli</taxon>
        <taxon>Bacillales</taxon>
        <taxon>Paenibacillaceae</taxon>
        <taxon>Paenibacillus</taxon>
    </lineage>
</organism>
<dbReference type="RefSeq" id="WP_014650681.1">
    <property type="nucleotide sequence ID" value="NC_017672.3"/>
</dbReference>
<protein>
    <submittedName>
        <fullName evidence="2">Beta-lactamase</fullName>
    </submittedName>
</protein>
<evidence type="ECO:0000259" key="1">
    <source>
        <dbReference type="Pfam" id="PF00144"/>
    </source>
</evidence>
<reference evidence="2 3" key="1">
    <citation type="submission" date="2013-06" db="EMBL/GenBank/DDBJ databases">
        <title>Complete genome sequence of Paenibacillus mucilaginosus K02.</title>
        <authorList>
            <person name="Xiao B."/>
            <person name="Sun L."/>
            <person name="Xiao L."/>
            <person name="Lian B."/>
        </authorList>
    </citation>
    <scope>NUCLEOTIDE SEQUENCE [LARGE SCALE GENOMIC DNA]</scope>
    <source>
        <strain evidence="2 3">K02</strain>
    </source>
</reference>
<proteinExistence type="predicted"/>
<dbReference type="PANTHER" id="PTHR46825:SF9">
    <property type="entry name" value="BETA-LACTAMASE-RELATED DOMAIN-CONTAINING PROTEIN"/>
    <property type="match status" value="1"/>
</dbReference>
<feature type="domain" description="Beta-lactamase-related" evidence="1">
    <location>
        <begin position="52"/>
        <end position="320"/>
    </location>
</feature>
<dbReference type="EMBL" id="CP003422">
    <property type="protein sequence ID" value="AFH61848.1"/>
    <property type="molecule type" value="Genomic_DNA"/>
</dbReference>
<gene>
    <name evidence="2" type="ORF">B2K_14170</name>
</gene>
<sequence>MDHVIEEVMSDPKVLRWANRPAHQLTVGVLHPSGRKIWSSGGESGETDGTGRAYEIGSITKTMTGLMLAAGEQQGLWSRSDRLSDVNPDLAASPFAKQTTLLDLVTHTSGLPDVPGNFKASITDRLNPYANYDEARLIEAVLAEKPKSGSRHRYSNYGFGLLGWLLSRRLGTALDDALTRQVFHPLGMPDTYAGWRTPAPAQLLPVYNSKGKALPPWDFHDAMGGAGAVRSTAADMLNYLEAHVHPDSHSFSPAVEEGLKEHYAIMPSRGIGIGYGWMRYREKDGTVTHWHNGGTYGSSSFIAFNRSKGAGVVILSNNGSTMWSQLAPMLGLRLLSVDALATRLTKKLFAASAG</sequence>
<dbReference type="AlphaFoldDB" id="I0BHK1"/>
<dbReference type="Proteomes" id="UP000007392">
    <property type="component" value="Chromosome"/>
</dbReference>
<dbReference type="HOGENOM" id="CLU_020027_7_0_9"/>
<dbReference type="InterPro" id="IPR001466">
    <property type="entry name" value="Beta-lactam-related"/>
</dbReference>
<dbReference type="PATRIC" id="fig|997761.3.peg.2784"/>
<dbReference type="Gene3D" id="3.40.710.10">
    <property type="entry name" value="DD-peptidase/beta-lactamase superfamily"/>
    <property type="match status" value="1"/>
</dbReference>
<dbReference type="InterPro" id="IPR012338">
    <property type="entry name" value="Beta-lactam/transpept-like"/>
</dbReference>
<accession>I0BHK1</accession>
<evidence type="ECO:0000313" key="2">
    <source>
        <dbReference type="EMBL" id="AFH61848.1"/>
    </source>
</evidence>
<dbReference type="OrthoDB" id="9803467at2"/>
<dbReference type="PANTHER" id="PTHR46825">
    <property type="entry name" value="D-ALANYL-D-ALANINE-CARBOXYPEPTIDASE/ENDOPEPTIDASE AMPH"/>
    <property type="match status" value="1"/>
</dbReference>
<evidence type="ECO:0000313" key="3">
    <source>
        <dbReference type="Proteomes" id="UP000007392"/>
    </source>
</evidence>
<dbReference type="Pfam" id="PF00144">
    <property type="entry name" value="Beta-lactamase"/>
    <property type="match status" value="1"/>
</dbReference>
<dbReference type="KEGG" id="pmw:B2K_14170"/>